<dbReference type="InterPro" id="IPR011249">
    <property type="entry name" value="Metalloenz_LuxS/M16"/>
</dbReference>
<dbReference type="Pfam" id="PF00675">
    <property type="entry name" value="Peptidase_M16"/>
    <property type="match status" value="1"/>
</dbReference>
<keyword evidence="8" id="KW-0378">Hydrolase</keyword>
<feature type="signal peptide" evidence="5">
    <location>
        <begin position="1"/>
        <end position="22"/>
    </location>
</feature>
<evidence type="ECO:0000256" key="3">
    <source>
        <dbReference type="RuleBase" id="RU004447"/>
    </source>
</evidence>
<proteinExistence type="inferred from homology"/>
<keyword evidence="8" id="KW-0645">Protease</keyword>
<comment type="similarity">
    <text evidence="2 3">Belongs to the peptidase M16 family.</text>
</comment>
<feature type="domain" description="Peptidase M16 C-terminal" evidence="7">
    <location>
        <begin position="211"/>
        <end position="398"/>
    </location>
</feature>
<dbReference type="GO" id="GO:0046872">
    <property type="term" value="F:metal ion binding"/>
    <property type="evidence" value="ECO:0007669"/>
    <property type="project" value="InterPro"/>
</dbReference>
<feature type="compositionally biased region" description="Basic and acidic residues" evidence="4">
    <location>
        <begin position="469"/>
        <end position="479"/>
    </location>
</feature>
<dbReference type="EMBL" id="WNDQ01000092">
    <property type="protein sequence ID" value="KAF1018308.1"/>
    <property type="molecule type" value="Genomic_DNA"/>
</dbReference>
<dbReference type="PANTHER" id="PTHR11851">
    <property type="entry name" value="METALLOPROTEASE"/>
    <property type="match status" value="1"/>
</dbReference>
<dbReference type="PANTHER" id="PTHR11851:SF49">
    <property type="entry name" value="MITOCHONDRIAL-PROCESSING PEPTIDASE SUBUNIT ALPHA"/>
    <property type="match status" value="1"/>
</dbReference>
<dbReference type="InterPro" id="IPR001431">
    <property type="entry name" value="Pept_M16_Zn_BS"/>
</dbReference>
<gene>
    <name evidence="8" type="ORF">GAK30_03743</name>
</gene>
<evidence type="ECO:0000313" key="8">
    <source>
        <dbReference type="EMBL" id="KAF1018308.1"/>
    </source>
</evidence>
<dbReference type="InterPro" id="IPR011765">
    <property type="entry name" value="Pept_M16_N"/>
</dbReference>
<comment type="caution">
    <text evidence="8">The sequence shown here is derived from an EMBL/GenBank/DDBJ whole genome shotgun (WGS) entry which is preliminary data.</text>
</comment>
<dbReference type="InterPro" id="IPR007863">
    <property type="entry name" value="Peptidase_M16_C"/>
</dbReference>
<organism evidence="8 9">
    <name type="scientific">Paracidovorax wautersii</name>
    <dbReference type="NCBI Taxonomy" id="1177982"/>
    <lineage>
        <taxon>Bacteria</taxon>
        <taxon>Pseudomonadati</taxon>
        <taxon>Pseudomonadota</taxon>
        <taxon>Betaproteobacteria</taxon>
        <taxon>Burkholderiales</taxon>
        <taxon>Comamonadaceae</taxon>
        <taxon>Paracidovorax</taxon>
    </lineage>
</organism>
<accession>A0A7V8FKQ5</accession>
<dbReference type="GO" id="GO:0004222">
    <property type="term" value="F:metalloendopeptidase activity"/>
    <property type="evidence" value="ECO:0007669"/>
    <property type="project" value="InterPro"/>
</dbReference>
<dbReference type="SUPFAM" id="SSF63411">
    <property type="entry name" value="LuxS/MPP-like metallohydrolase"/>
    <property type="match status" value="2"/>
</dbReference>
<name>A0A7V8FKQ5_9BURK</name>
<dbReference type="Pfam" id="PF05193">
    <property type="entry name" value="Peptidase_M16_C"/>
    <property type="match status" value="1"/>
</dbReference>
<evidence type="ECO:0000259" key="6">
    <source>
        <dbReference type="Pfam" id="PF00675"/>
    </source>
</evidence>
<dbReference type="GO" id="GO:0006508">
    <property type="term" value="P:proteolysis"/>
    <property type="evidence" value="ECO:0007669"/>
    <property type="project" value="UniProtKB-KW"/>
</dbReference>
<dbReference type="InterPro" id="IPR050361">
    <property type="entry name" value="MPP/UQCRC_Complex"/>
</dbReference>
<evidence type="ECO:0000256" key="1">
    <source>
        <dbReference type="ARBA" id="ARBA00001947"/>
    </source>
</evidence>
<dbReference type="PROSITE" id="PS00143">
    <property type="entry name" value="INSULINASE"/>
    <property type="match status" value="1"/>
</dbReference>
<dbReference type="AlphaFoldDB" id="A0A7V8FKQ5"/>
<evidence type="ECO:0000256" key="4">
    <source>
        <dbReference type="SAM" id="MobiDB-lite"/>
    </source>
</evidence>
<evidence type="ECO:0000256" key="5">
    <source>
        <dbReference type="SAM" id="SignalP"/>
    </source>
</evidence>
<dbReference type="Proteomes" id="UP000461670">
    <property type="component" value="Unassembled WGS sequence"/>
</dbReference>
<protein>
    <submittedName>
        <fullName evidence="8">Putative zinc protease</fullName>
    </submittedName>
</protein>
<keyword evidence="5" id="KW-0732">Signal</keyword>
<evidence type="ECO:0000256" key="2">
    <source>
        <dbReference type="ARBA" id="ARBA00007261"/>
    </source>
</evidence>
<feature type="region of interest" description="Disordered" evidence="4">
    <location>
        <begin position="464"/>
        <end position="491"/>
    </location>
</feature>
<feature type="chain" id="PRO_5030958151" evidence="5">
    <location>
        <begin position="23"/>
        <end position="491"/>
    </location>
</feature>
<feature type="domain" description="Peptidase M16 N-terminal" evidence="6">
    <location>
        <begin position="56"/>
        <end position="199"/>
    </location>
</feature>
<reference evidence="9" key="1">
    <citation type="journal article" date="2020" name="MBio">
        <title>Horizontal gene transfer to a defensive symbiont with a reduced genome amongst a multipartite beetle microbiome.</title>
        <authorList>
            <person name="Waterworth S.C."/>
            <person name="Florez L.V."/>
            <person name="Rees E.R."/>
            <person name="Hertweck C."/>
            <person name="Kaltenpoth M."/>
            <person name="Kwan J.C."/>
        </authorList>
    </citation>
    <scope>NUCLEOTIDE SEQUENCE [LARGE SCALE GENOMIC DNA]</scope>
</reference>
<dbReference type="Gene3D" id="3.30.830.10">
    <property type="entry name" value="Metalloenzyme, LuxS/M16 peptidase-like"/>
    <property type="match status" value="2"/>
</dbReference>
<evidence type="ECO:0000259" key="7">
    <source>
        <dbReference type="Pfam" id="PF05193"/>
    </source>
</evidence>
<sequence>MKRPSLLLQTLACLSAAASVCAQPAPQPGPLAPGAAVVSAAAARPVQFQLANGMTVIVQPDHRAPTAVQMVWVRVGSMDETSGTTGLAHMLEHMMFKGTPTVPPGEFSRRVAALGGQENAFTWREYTGYYQQVPVQHLREVMVLESDRFANNQWPDAQFGPERAVVQEERRMRTDERPRARLAEALMAQAYQASPYRWPVIGWPGDIAAYTADDVRAFHRRWYVPANAALVVAGDVDPQQVRAWAEETYGRIEARPVPARKPQPEPLQQGIRRFELKAVAEQPYLMMAYKVPQMTTIDADDEATRDALALTVLASVLDGYDGARLARALTQGADRVADSASASASNGLSGRGPQLFTFTGVPATGKRVEAVEAAWRAQSARVAREGVGADELRRVKTQWTAAQIYQRDSVMAQAQDLGSNWIEGLPLDASDRLIARLQAVTAEQVQALAAKYFGDDQLTVGVLVPQPRRPGERAPREGAEDAGGPREGSVH</sequence>
<evidence type="ECO:0000313" key="9">
    <source>
        <dbReference type="Proteomes" id="UP000461670"/>
    </source>
</evidence>
<comment type="cofactor">
    <cofactor evidence="1">
        <name>Zn(2+)</name>
        <dbReference type="ChEBI" id="CHEBI:29105"/>
    </cofactor>
</comment>